<name>A0A075TYX6_9ABAC</name>
<gene>
    <name evidence="1" type="ORF">HaSNPV-AC53_011</name>
</gene>
<evidence type="ECO:0000313" key="1">
    <source>
        <dbReference type="EMBL" id="AIG63053.1"/>
    </source>
</evidence>
<evidence type="ECO:0000313" key="6">
    <source>
        <dbReference type="EMBL" id="AMN15948.1"/>
    </source>
</evidence>
<evidence type="ECO:0000313" key="9">
    <source>
        <dbReference type="EMBL" id="AMN16362.1"/>
    </source>
</evidence>
<evidence type="ECO:0000313" key="5">
    <source>
        <dbReference type="EMBL" id="AMN15810.1"/>
    </source>
</evidence>
<dbReference type="EMBL" id="KU738901">
    <property type="protein sequence ID" value="AMN15948.1"/>
    <property type="molecule type" value="Genomic_DNA"/>
</dbReference>
<dbReference type="EMBL" id="KU738903">
    <property type="protein sequence ID" value="AMN16224.1"/>
    <property type="molecule type" value="Genomic_DNA"/>
</dbReference>
<evidence type="ECO:0000313" key="7">
    <source>
        <dbReference type="EMBL" id="AMN16086.1"/>
    </source>
</evidence>
<dbReference type="EMBL" id="KU738898">
    <property type="protein sequence ID" value="AMN15534.1"/>
    <property type="molecule type" value="Genomic_DNA"/>
</dbReference>
<dbReference type="EMBL" id="KU738897">
    <property type="protein sequence ID" value="AMN15396.1"/>
    <property type="molecule type" value="Genomic_DNA"/>
</dbReference>
<dbReference type="GO" id="GO:0019031">
    <property type="term" value="C:viral envelope"/>
    <property type="evidence" value="ECO:0007669"/>
    <property type="project" value="InterPro"/>
</dbReference>
<reference evidence="2" key="2">
    <citation type="journal article" date="2016" name="Genome Announc.">
        <title>Complete Genome Sequences of Seven Helicoverpa armigera SNPV-AC53-Derived Strains.</title>
        <authorList>
            <person name="Noune C."/>
            <person name="Hauxwell C."/>
        </authorList>
    </citation>
    <scope>NUCLEOTIDE SEQUENCE</scope>
    <source>
        <strain evidence="2">AC53C3</strain>
        <strain evidence="3">AC53C5</strain>
        <strain evidence="4">AC53C6</strain>
        <strain evidence="5">AC53C9</strain>
        <strain evidence="6">AC53T2</strain>
        <strain evidence="9">AC53T5</strain>
    </source>
</reference>
<dbReference type="EMBL" id="KU738899">
    <property type="protein sequence ID" value="AMN15672.1"/>
    <property type="molecule type" value="Genomic_DNA"/>
</dbReference>
<evidence type="ECO:0000313" key="8">
    <source>
        <dbReference type="EMBL" id="AMN16224.1"/>
    </source>
</evidence>
<dbReference type="EMBL" id="KU738904">
    <property type="protein sequence ID" value="AMN16362.1"/>
    <property type="molecule type" value="Genomic_DNA"/>
</dbReference>
<dbReference type="InterPro" id="IPR007978">
    <property type="entry name" value="Baculo_ODV-E27"/>
</dbReference>
<reference evidence="1" key="3">
    <citation type="submission" date="2016-08" db="EMBL/GenBank/DDBJ databases">
        <authorList>
            <person name="Seilhamer J.J."/>
        </authorList>
    </citation>
    <scope>NUCLEOTIDE SEQUENCE</scope>
    <source>
        <strain evidence="1">AC53</strain>
        <strain evidence="7">AC53T4.1</strain>
        <strain evidence="8">AC53T4.2</strain>
    </source>
</reference>
<proteinExistence type="predicted"/>
<evidence type="ECO:0000313" key="4">
    <source>
        <dbReference type="EMBL" id="AMN15672.1"/>
    </source>
</evidence>
<dbReference type="EMBL" id="KU738902">
    <property type="protein sequence ID" value="AMN16086.1"/>
    <property type="molecule type" value="Genomic_DNA"/>
</dbReference>
<dbReference type="EMBL" id="KJ909666">
    <property type="protein sequence ID" value="AIG63053.1"/>
    <property type="molecule type" value="Genomic_DNA"/>
</dbReference>
<organism evidence="1">
    <name type="scientific">Helicoverpa SNPV AC53</name>
    <dbReference type="NCBI Taxonomy" id="1569367"/>
    <lineage>
        <taxon>Viruses</taxon>
        <taxon>Viruses incertae sedis</taxon>
        <taxon>Naldaviricetes</taxon>
        <taxon>Lefavirales</taxon>
        <taxon>Baculoviridae</taxon>
        <taxon>Alphabaculovirus</taxon>
        <taxon>Alphabaculovirus helarmigerae</taxon>
    </lineage>
</organism>
<dbReference type="EMBL" id="KU738900">
    <property type="protein sequence ID" value="AMN15810.1"/>
    <property type="molecule type" value="Genomic_DNA"/>
</dbReference>
<protein>
    <submittedName>
        <fullName evidence="1">ODV-EC27</fullName>
    </submittedName>
</protein>
<sequence>MKKFKCQSNKIRTVTEIINADEKLHKDYDLADFNAKNLNSLESYDNLQIKMILAKYMAMLNMLELTQPLLATFRDKNAIREIVSIVFASLGFVHNRVNPMINHFNSKMEFIVTENRNASIPGEPLFFCQHDNGDVVCYIDRPSILQMLSKDFDLDVDVNNMHKERNKYMIAKTFRCAPKRRHSREREPPPLEINLTETDVTQYMTLLFIHEHAYLHYYILKNYGVVDYSRSLSDHTLFSNKSRPTLNMKFSNLLLSKFKFSIEDYDSINTKNTNKNLGILTYTD</sequence>
<reference evidence="1" key="1">
    <citation type="journal article" date="2015" name="Genome Announc.">
        <title>Complete Genome Sequences of Helicoverpa armigera Single Nucleopolyhedrovirus Strains AC53 and H25EA1 from Australia.</title>
        <authorList>
            <person name="Noune C."/>
            <person name="Hauxwell C."/>
        </authorList>
    </citation>
    <scope>NUCLEOTIDE SEQUENCE</scope>
    <source>
        <strain evidence="1">AC53</strain>
    </source>
</reference>
<evidence type="ECO:0000313" key="2">
    <source>
        <dbReference type="EMBL" id="AMN15396.1"/>
    </source>
</evidence>
<accession>A0A075TYX6</accession>
<dbReference type="Pfam" id="PF05314">
    <property type="entry name" value="Baculo_ODV-E27"/>
    <property type="match status" value="1"/>
</dbReference>
<evidence type="ECO:0000313" key="3">
    <source>
        <dbReference type="EMBL" id="AMN15534.1"/>
    </source>
</evidence>